<evidence type="ECO:0000256" key="3">
    <source>
        <dbReference type="ARBA" id="ARBA00023274"/>
    </source>
</evidence>
<evidence type="ECO:0000313" key="5">
    <source>
        <dbReference type="Proteomes" id="UP000603453"/>
    </source>
</evidence>
<dbReference type="InterPro" id="IPR041991">
    <property type="entry name" value="Ribosomal_eL27_KOW"/>
</dbReference>
<accession>A0A8H7UYW3</accession>
<dbReference type="CDD" id="cd06090">
    <property type="entry name" value="KOW_RPL27"/>
    <property type="match status" value="1"/>
</dbReference>
<keyword evidence="3" id="KW-0687">Ribonucleoprotein</keyword>
<comment type="similarity">
    <text evidence="1">Belongs to the eukaryotic ribosomal protein eL27 family.</text>
</comment>
<evidence type="ECO:0000256" key="1">
    <source>
        <dbReference type="ARBA" id="ARBA00009124"/>
    </source>
</evidence>
<dbReference type="PANTHER" id="PTHR10497">
    <property type="entry name" value="60S RIBOSOMAL PROTEIN L27"/>
    <property type="match status" value="1"/>
</dbReference>
<comment type="caution">
    <text evidence="4">The sequence shown here is derived from an EMBL/GenBank/DDBJ whole genome shotgun (WGS) entry which is preliminary data.</text>
</comment>
<protein>
    <recommendedName>
        <fullName evidence="6">60S ribosomal protein L27</fullName>
    </recommendedName>
</protein>
<keyword evidence="2" id="KW-0689">Ribosomal protein</keyword>
<evidence type="ECO:0000256" key="2">
    <source>
        <dbReference type="ARBA" id="ARBA00022980"/>
    </source>
</evidence>
<name>A0A8H7UYW3_9FUNG</name>
<dbReference type="InterPro" id="IPR038655">
    <property type="entry name" value="Ribosomal_eL27_sf"/>
</dbReference>
<dbReference type="GO" id="GO:1990904">
    <property type="term" value="C:ribonucleoprotein complex"/>
    <property type="evidence" value="ECO:0007669"/>
    <property type="project" value="UniProtKB-KW"/>
</dbReference>
<organism evidence="4 5">
    <name type="scientific">Mucor saturninus</name>
    <dbReference type="NCBI Taxonomy" id="64648"/>
    <lineage>
        <taxon>Eukaryota</taxon>
        <taxon>Fungi</taxon>
        <taxon>Fungi incertae sedis</taxon>
        <taxon>Mucoromycota</taxon>
        <taxon>Mucoromycotina</taxon>
        <taxon>Mucoromycetes</taxon>
        <taxon>Mucorales</taxon>
        <taxon>Mucorineae</taxon>
        <taxon>Mucoraceae</taxon>
        <taxon>Mucor</taxon>
    </lineage>
</organism>
<gene>
    <name evidence="4" type="ORF">INT47_010597</name>
</gene>
<dbReference type="Gene3D" id="2.30.30.770">
    <property type="match status" value="1"/>
</dbReference>
<dbReference type="SUPFAM" id="SSF50104">
    <property type="entry name" value="Translation proteins SH3-like domain"/>
    <property type="match status" value="1"/>
</dbReference>
<dbReference type="Proteomes" id="UP000603453">
    <property type="component" value="Unassembled WGS sequence"/>
</dbReference>
<dbReference type="EMBL" id="JAEPRD010000099">
    <property type="protein sequence ID" value="KAG2199222.1"/>
    <property type="molecule type" value="Genomic_DNA"/>
</dbReference>
<dbReference type="GO" id="GO:0003735">
    <property type="term" value="F:structural constituent of ribosome"/>
    <property type="evidence" value="ECO:0007669"/>
    <property type="project" value="InterPro"/>
</dbReference>
<evidence type="ECO:0000313" key="4">
    <source>
        <dbReference type="EMBL" id="KAG2199222.1"/>
    </source>
</evidence>
<evidence type="ECO:0008006" key="6">
    <source>
        <dbReference type="Google" id="ProtNLM"/>
    </source>
</evidence>
<dbReference type="OrthoDB" id="2365484at2759"/>
<keyword evidence="5" id="KW-1185">Reference proteome</keyword>
<dbReference type="InterPro" id="IPR008991">
    <property type="entry name" value="Translation_prot_SH3-like_sf"/>
</dbReference>
<reference evidence="4" key="1">
    <citation type="submission" date="2020-12" db="EMBL/GenBank/DDBJ databases">
        <title>Metabolic potential, ecology and presence of endohyphal bacteria is reflected in genomic diversity of Mucoromycotina.</title>
        <authorList>
            <person name="Muszewska A."/>
            <person name="Okrasinska A."/>
            <person name="Steczkiewicz K."/>
            <person name="Drgas O."/>
            <person name="Orlowska M."/>
            <person name="Perlinska-Lenart U."/>
            <person name="Aleksandrzak-Piekarczyk T."/>
            <person name="Szatraj K."/>
            <person name="Zielenkiewicz U."/>
            <person name="Pilsyk S."/>
            <person name="Malc E."/>
            <person name="Mieczkowski P."/>
            <person name="Kruszewska J.S."/>
            <person name="Biernat P."/>
            <person name="Pawlowska J."/>
        </authorList>
    </citation>
    <scope>NUCLEOTIDE SEQUENCE</scope>
    <source>
        <strain evidence="4">WA0000017839</strain>
    </source>
</reference>
<dbReference type="Pfam" id="PF01777">
    <property type="entry name" value="Ribosomal_L27e"/>
    <property type="match status" value="1"/>
</dbReference>
<proteinExistence type="inferred from homology"/>
<dbReference type="InterPro" id="IPR001141">
    <property type="entry name" value="Ribosomal_eL27"/>
</dbReference>
<dbReference type="GO" id="GO:0005840">
    <property type="term" value="C:ribosome"/>
    <property type="evidence" value="ECO:0007669"/>
    <property type="project" value="UniProtKB-KW"/>
</dbReference>
<dbReference type="FunFam" id="2.30.30.770:FF:000001">
    <property type="entry name" value="60S ribosomal protein L27"/>
    <property type="match status" value="1"/>
</dbReference>
<sequence>MVKFIKPGKVAILLKGRYAGKKAVVVKNYDEGTNDRNYAYAIVAGCEHGPLKITRVMTEKAKIIKRSKIKPFVKIVNYSHMMPTRYVFDLSDKIKNAASMTNLADPSLREEAKKAIKKAFQERHRKGENKWFFNKLRF</sequence>
<dbReference type="GO" id="GO:0006412">
    <property type="term" value="P:translation"/>
    <property type="evidence" value="ECO:0007669"/>
    <property type="project" value="InterPro"/>
</dbReference>
<dbReference type="AlphaFoldDB" id="A0A8H7UYW3"/>